<accession>A0ABT4VBN4</accession>
<dbReference type="Gene3D" id="1.10.3090.10">
    <property type="entry name" value="cca-adding enzyme, domain 2"/>
    <property type="match status" value="1"/>
</dbReference>
<comment type="similarity">
    <text evidence="11">Belongs to the tRNA nucleotidyltransferase/poly(A) polymerase family.</text>
</comment>
<feature type="domain" description="tRNA nucleotidyltransferase/poly(A) polymerase RNA and SrmB- binding" evidence="13">
    <location>
        <begin position="154"/>
        <end position="211"/>
    </location>
</feature>
<dbReference type="InterPro" id="IPR002646">
    <property type="entry name" value="PolA_pol_head_dom"/>
</dbReference>
<dbReference type="InterPro" id="IPR043519">
    <property type="entry name" value="NT_sf"/>
</dbReference>
<evidence type="ECO:0000256" key="3">
    <source>
        <dbReference type="ARBA" id="ARBA00022694"/>
    </source>
</evidence>
<proteinExistence type="inferred from homology"/>
<evidence type="ECO:0000256" key="10">
    <source>
        <dbReference type="ARBA" id="ARBA00022884"/>
    </source>
</evidence>
<evidence type="ECO:0000256" key="5">
    <source>
        <dbReference type="ARBA" id="ARBA00022723"/>
    </source>
</evidence>
<feature type="domain" description="Poly A polymerase head" evidence="12">
    <location>
        <begin position="10"/>
        <end position="126"/>
    </location>
</feature>
<keyword evidence="9" id="KW-0460">Magnesium</keyword>
<keyword evidence="6" id="KW-0547">Nucleotide-binding</keyword>
<keyword evidence="3" id="KW-0819">tRNA processing</keyword>
<evidence type="ECO:0000256" key="9">
    <source>
        <dbReference type="ARBA" id="ARBA00022842"/>
    </source>
</evidence>
<dbReference type="SUPFAM" id="SSF81891">
    <property type="entry name" value="Poly A polymerase C-terminal region-like"/>
    <property type="match status" value="1"/>
</dbReference>
<evidence type="ECO:0000256" key="7">
    <source>
        <dbReference type="ARBA" id="ARBA00022800"/>
    </source>
</evidence>
<dbReference type="PANTHER" id="PTHR47545:SF1">
    <property type="entry name" value="MULTIFUNCTIONAL CCA PROTEIN"/>
    <property type="match status" value="1"/>
</dbReference>
<keyword evidence="2 11" id="KW-0808">Transferase</keyword>
<comment type="caution">
    <text evidence="14">The sequence shown here is derived from an EMBL/GenBank/DDBJ whole genome shotgun (WGS) entry which is preliminary data.</text>
</comment>
<evidence type="ECO:0000256" key="8">
    <source>
        <dbReference type="ARBA" id="ARBA00022840"/>
    </source>
</evidence>
<protein>
    <submittedName>
        <fullName evidence="14">Polynucleotide adenylyltransferase</fullName>
    </submittedName>
</protein>
<dbReference type="CDD" id="cd05398">
    <property type="entry name" value="NT_ClassII-CCAase"/>
    <property type="match status" value="1"/>
</dbReference>
<keyword evidence="8" id="KW-0067">ATP-binding</keyword>
<dbReference type="SUPFAM" id="SSF81301">
    <property type="entry name" value="Nucleotidyltransferase"/>
    <property type="match status" value="1"/>
</dbReference>
<organism evidence="14 15">
    <name type="scientific">Helicobacter ibis</name>
    <dbReference type="NCBI Taxonomy" id="2962633"/>
    <lineage>
        <taxon>Bacteria</taxon>
        <taxon>Pseudomonadati</taxon>
        <taxon>Campylobacterota</taxon>
        <taxon>Epsilonproteobacteria</taxon>
        <taxon>Campylobacterales</taxon>
        <taxon>Helicobacteraceae</taxon>
        <taxon>Helicobacter</taxon>
    </lineage>
</organism>
<name>A0ABT4VBN4_9HELI</name>
<sequence length="399" mass="46369">MENMDSTKKIYLVGGYVRDKLLHIKSKDKDYVAVGYKESDFSHLQKVGKSFPVFLLDNNSQIALARKETKLGHGYNGFSYDTENVTLLEDLKRRDLTINSIALDEDSGEIIDPFGGANDIKNKILRHTSSAFIEDPLRVLRIARFKAKLGQLWKIHKDTKALIYNMKDELKYLEPNRVYKEAETALSYKNAHLFFESLFELGVLEYIFPNIYKLTTLKESSLYHMKASAFLHTINTIKNLKYENLCLKLSALYHDIAKPHIYRFYGNSNGHDDIKLVESLIDMQIPNRLKKDILLLIQNHIKIQEIENLKASNIVRLLESYKGNLELLNSQIKLFNADLKARKAYRSIKKIDTDKLIEAFKKIKYSPKQWIESKEIPPNATQIKEHILQEKIKIIKEIF</sequence>
<gene>
    <name evidence="14" type="ORF">PF021_00265</name>
</gene>
<evidence type="ECO:0000313" key="14">
    <source>
        <dbReference type="EMBL" id="MDA3968109.1"/>
    </source>
</evidence>
<evidence type="ECO:0000256" key="11">
    <source>
        <dbReference type="RuleBase" id="RU003953"/>
    </source>
</evidence>
<dbReference type="Pfam" id="PF01743">
    <property type="entry name" value="PolyA_pol"/>
    <property type="match status" value="1"/>
</dbReference>
<dbReference type="EMBL" id="JAQHXR010000001">
    <property type="protein sequence ID" value="MDA3968109.1"/>
    <property type="molecule type" value="Genomic_DNA"/>
</dbReference>
<evidence type="ECO:0000256" key="1">
    <source>
        <dbReference type="ARBA" id="ARBA00001946"/>
    </source>
</evidence>
<evidence type="ECO:0000313" key="15">
    <source>
        <dbReference type="Proteomes" id="UP001210261"/>
    </source>
</evidence>
<dbReference type="Pfam" id="PF12627">
    <property type="entry name" value="PolyA_pol_RNAbd"/>
    <property type="match status" value="1"/>
</dbReference>
<dbReference type="PIRSF" id="PIRSF000813">
    <property type="entry name" value="CCA_bact"/>
    <property type="match status" value="1"/>
</dbReference>
<keyword evidence="10 11" id="KW-0694">RNA-binding</keyword>
<reference evidence="14 15" key="1">
    <citation type="submission" date="2023-01" db="EMBL/GenBank/DDBJ databases">
        <title>Description of Helicobacter ibis sp. nov. isolated from faecal droppings of black-faced ibis (Theristicus melanopis).</title>
        <authorList>
            <person name="Lopez-Cantillo M."/>
            <person name="Vidal-Veuthey B."/>
            <person name="Mella A."/>
            <person name="De La Haba R."/>
            <person name="Collado L."/>
        </authorList>
    </citation>
    <scope>NUCLEOTIDE SEQUENCE [LARGE SCALE GENOMIC DNA]</scope>
    <source>
        <strain evidence="14 15">A82</strain>
    </source>
</reference>
<dbReference type="Proteomes" id="UP001210261">
    <property type="component" value="Unassembled WGS sequence"/>
</dbReference>
<evidence type="ECO:0000256" key="4">
    <source>
        <dbReference type="ARBA" id="ARBA00022695"/>
    </source>
</evidence>
<dbReference type="InterPro" id="IPR050124">
    <property type="entry name" value="tRNA_CCA-adding_enzyme"/>
</dbReference>
<keyword evidence="4 14" id="KW-0548">Nucleotidyltransferase</keyword>
<comment type="cofactor">
    <cofactor evidence="1">
        <name>Mg(2+)</name>
        <dbReference type="ChEBI" id="CHEBI:18420"/>
    </cofactor>
</comment>
<dbReference type="Gene3D" id="3.30.460.10">
    <property type="entry name" value="Beta Polymerase, domain 2"/>
    <property type="match status" value="1"/>
</dbReference>
<dbReference type="PANTHER" id="PTHR47545">
    <property type="entry name" value="MULTIFUNCTIONAL CCA PROTEIN"/>
    <property type="match status" value="1"/>
</dbReference>
<evidence type="ECO:0000256" key="6">
    <source>
        <dbReference type="ARBA" id="ARBA00022741"/>
    </source>
</evidence>
<dbReference type="InterPro" id="IPR032828">
    <property type="entry name" value="PolyA_RNA-bd"/>
</dbReference>
<keyword evidence="7" id="KW-0692">RNA repair</keyword>
<evidence type="ECO:0000259" key="12">
    <source>
        <dbReference type="Pfam" id="PF01743"/>
    </source>
</evidence>
<evidence type="ECO:0000259" key="13">
    <source>
        <dbReference type="Pfam" id="PF12627"/>
    </source>
</evidence>
<keyword evidence="15" id="KW-1185">Reference proteome</keyword>
<evidence type="ECO:0000256" key="2">
    <source>
        <dbReference type="ARBA" id="ARBA00022679"/>
    </source>
</evidence>
<dbReference type="GO" id="GO:0016779">
    <property type="term" value="F:nucleotidyltransferase activity"/>
    <property type="evidence" value="ECO:0007669"/>
    <property type="project" value="UniProtKB-KW"/>
</dbReference>
<dbReference type="InterPro" id="IPR012006">
    <property type="entry name" value="CCA_bact"/>
</dbReference>
<keyword evidence="5" id="KW-0479">Metal-binding</keyword>